<evidence type="ECO:0000256" key="1">
    <source>
        <dbReference type="SAM" id="Phobius"/>
    </source>
</evidence>
<keyword evidence="1" id="KW-1133">Transmembrane helix</keyword>
<sequence length="222" mass="24920">MVATAEIKPSSGLSSENKRGRTYTQLFWLGNVLAVLSTWFYSGFIVINQRRLAKGIERQEAWLKTRKSDEKHLNPLVKKQPAFAMVLAFSGLLFLAICWMPLPILHKTGVEPMPCEIYFDPHYCANFTGPSIRVWGGLTVSALVSTATGELLWMTGCRLTSSLLVRSFCHRICSCCAAVARLNERQALLRPAERENPEKEFNIASWDPVGAGFKAIYHKIRA</sequence>
<evidence type="ECO:0000313" key="2">
    <source>
        <dbReference type="EMBL" id="KAL3310019.1"/>
    </source>
</evidence>
<accession>A0ABD2PRB3</accession>
<name>A0ABD2PRB3_9PLAT</name>
<keyword evidence="3" id="KW-1185">Reference proteome</keyword>
<proteinExistence type="predicted"/>
<dbReference type="AlphaFoldDB" id="A0ABD2PRB3"/>
<dbReference type="EMBL" id="JBJKFK010003327">
    <property type="protein sequence ID" value="KAL3310019.1"/>
    <property type="molecule type" value="Genomic_DNA"/>
</dbReference>
<comment type="caution">
    <text evidence="2">The sequence shown here is derived from an EMBL/GenBank/DDBJ whole genome shotgun (WGS) entry which is preliminary data.</text>
</comment>
<organism evidence="2 3">
    <name type="scientific">Cichlidogyrus casuarinus</name>
    <dbReference type="NCBI Taxonomy" id="1844966"/>
    <lineage>
        <taxon>Eukaryota</taxon>
        <taxon>Metazoa</taxon>
        <taxon>Spiralia</taxon>
        <taxon>Lophotrochozoa</taxon>
        <taxon>Platyhelminthes</taxon>
        <taxon>Monogenea</taxon>
        <taxon>Monopisthocotylea</taxon>
        <taxon>Dactylogyridea</taxon>
        <taxon>Ancyrocephalidae</taxon>
        <taxon>Cichlidogyrus</taxon>
    </lineage>
</organism>
<feature type="transmembrane region" description="Helical" evidence="1">
    <location>
        <begin position="26"/>
        <end position="47"/>
    </location>
</feature>
<keyword evidence="1" id="KW-0812">Transmembrane</keyword>
<keyword evidence="1" id="KW-0472">Membrane</keyword>
<gene>
    <name evidence="2" type="ORF">Ciccas_011422</name>
</gene>
<dbReference type="Proteomes" id="UP001626550">
    <property type="component" value="Unassembled WGS sequence"/>
</dbReference>
<protein>
    <submittedName>
        <fullName evidence="2">Uncharacterized protein</fullName>
    </submittedName>
</protein>
<evidence type="ECO:0000313" key="3">
    <source>
        <dbReference type="Proteomes" id="UP001626550"/>
    </source>
</evidence>
<feature type="transmembrane region" description="Helical" evidence="1">
    <location>
        <begin position="82"/>
        <end position="102"/>
    </location>
</feature>
<reference evidence="2 3" key="1">
    <citation type="submission" date="2024-11" db="EMBL/GenBank/DDBJ databases">
        <title>Adaptive evolution of stress response genes in parasites aligns with host niche diversity.</title>
        <authorList>
            <person name="Hahn C."/>
            <person name="Resl P."/>
        </authorList>
    </citation>
    <scope>NUCLEOTIDE SEQUENCE [LARGE SCALE GENOMIC DNA]</scope>
    <source>
        <strain evidence="2">EGGRZ-B1_66</strain>
        <tissue evidence="2">Body</tissue>
    </source>
</reference>